<dbReference type="PANTHER" id="PTHR47572:SF4">
    <property type="entry name" value="LACTONASE DRP35"/>
    <property type="match status" value="1"/>
</dbReference>
<evidence type="ECO:0000256" key="1">
    <source>
        <dbReference type="ARBA" id="ARBA00022801"/>
    </source>
</evidence>
<gene>
    <name evidence="3" type="ORF">SteCoe_15825</name>
</gene>
<organism evidence="3 4">
    <name type="scientific">Stentor coeruleus</name>
    <dbReference type="NCBI Taxonomy" id="5963"/>
    <lineage>
        <taxon>Eukaryota</taxon>
        <taxon>Sar</taxon>
        <taxon>Alveolata</taxon>
        <taxon>Ciliophora</taxon>
        <taxon>Postciliodesmatophora</taxon>
        <taxon>Heterotrichea</taxon>
        <taxon>Heterotrichida</taxon>
        <taxon>Stentoridae</taxon>
        <taxon>Stentor</taxon>
    </lineage>
</organism>
<evidence type="ECO:0000313" key="3">
    <source>
        <dbReference type="EMBL" id="OMJ83300.1"/>
    </source>
</evidence>
<evidence type="ECO:0000259" key="2">
    <source>
        <dbReference type="Pfam" id="PF08450"/>
    </source>
</evidence>
<dbReference type="InterPro" id="IPR011042">
    <property type="entry name" value="6-blade_b-propeller_TolB-like"/>
</dbReference>
<dbReference type="OrthoDB" id="423498at2759"/>
<dbReference type="GO" id="GO:0016787">
    <property type="term" value="F:hydrolase activity"/>
    <property type="evidence" value="ECO:0007669"/>
    <property type="project" value="UniProtKB-KW"/>
</dbReference>
<dbReference type="AlphaFoldDB" id="A0A1R2C2U7"/>
<dbReference type="SUPFAM" id="SSF63829">
    <property type="entry name" value="Calcium-dependent phosphotriesterase"/>
    <property type="match status" value="1"/>
</dbReference>
<dbReference type="Pfam" id="PF08450">
    <property type="entry name" value="SGL"/>
    <property type="match status" value="1"/>
</dbReference>
<accession>A0A1R2C2U7</accession>
<proteinExistence type="predicted"/>
<dbReference type="EMBL" id="MPUH01000309">
    <property type="protein sequence ID" value="OMJ83300.1"/>
    <property type="molecule type" value="Genomic_DNA"/>
</dbReference>
<name>A0A1R2C2U7_9CILI</name>
<dbReference type="InterPro" id="IPR051262">
    <property type="entry name" value="SMP-30/CGR1_Lactonase"/>
</dbReference>
<dbReference type="PANTHER" id="PTHR47572">
    <property type="entry name" value="LIPOPROTEIN-RELATED"/>
    <property type="match status" value="1"/>
</dbReference>
<sequence length="279" mass="30224">MEEVAVGQFEELTKGQIEGLSSVSEDFDGNLFFATSEGFIYALNHSGFEKCAETGGQPFCILHDTSNTLFIADLAQQAIYSYSDEDSVQELIKSYEGRPYLGPNSMAFHESSNSLYFTDSGPLGETSLASPRGSVYVADVESGNIKPVILDSLAHPAGIAMNSDGKCIYVAETYRNRIIKICTSSNGSYHSSVFYQFSGRLGPTAMCISDSNLLYVAQYEFSSLSPKGKISVINSSGVLVKFFSTPISEITSMSFSRMKNNILYITGAGKCYKVAIPGP</sequence>
<keyword evidence="4" id="KW-1185">Reference proteome</keyword>
<protein>
    <recommendedName>
        <fullName evidence="2">SMP-30/Gluconolactonase/LRE-like region domain-containing protein</fullName>
    </recommendedName>
</protein>
<feature type="domain" description="SMP-30/Gluconolactonase/LRE-like region" evidence="2">
    <location>
        <begin position="47"/>
        <end position="268"/>
    </location>
</feature>
<dbReference type="InterPro" id="IPR013658">
    <property type="entry name" value="SGL"/>
</dbReference>
<comment type="caution">
    <text evidence="3">The sequence shown here is derived from an EMBL/GenBank/DDBJ whole genome shotgun (WGS) entry which is preliminary data.</text>
</comment>
<evidence type="ECO:0000313" key="4">
    <source>
        <dbReference type="Proteomes" id="UP000187209"/>
    </source>
</evidence>
<keyword evidence="1" id="KW-0378">Hydrolase</keyword>
<dbReference type="Gene3D" id="2.120.10.30">
    <property type="entry name" value="TolB, C-terminal domain"/>
    <property type="match status" value="1"/>
</dbReference>
<dbReference type="Proteomes" id="UP000187209">
    <property type="component" value="Unassembled WGS sequence"/>
</dbReference>
<reference evidence="3 4" key="1">
    <citation type="submission" date="2016-11" db="EMBL/GenBank/DDBJ databases">
        <title>The macronuclear genome of Stentor coeruleus: a giant cell with tiny introns.</title>
        <authorList>
            <person name="Slabodnick M."/>
            <person name="Ruby J.G."/>
            <person name="Reiff S.B."/>
            <person name="Swart E.C."/>
            <person name="Gosai S."/>
            <person name="Prabakaran S."/>
            <person name="Witkowska E."/>
            <person name="Larue G.E."/>
            <person name="Fisher S."/>
            <person name="Freeman R.M."/>
            <person name="Gunawardena J."/>
            <person name="Chu W."/>
            <person name="Stover N.A."/>
            <person name="Gregory B.D."/>
            <person name="Nowacki M."/>
            <person name="Derisi J."/>
            <person name="Roy S.W."/>
            <person name="Marshall W.F."/>
            <person name="Sood P."/>
        </authorList>
    </citation>
    <scope>NUCLEOTIDE SEQUENCE [LARGE SCALE GENOMIC DNA]</scope>
    <source>
        <strain evidence="3">WM001</strain>
    </source>
</reference>